<evidence type="ECO:0000313" key="3">
    <source>
        <dbReference type="Proteomes" id="UP000275408"/>
    </source>
</evidence>
<keyword evidence="1" id="KW-0812">Transmembrane</keyword>
<dbReference type="AlphaFoldDB" id="A0A3M6V0U7"/>
<evidence type="ECO:0000256" key="1">
    <source>
        <dbReference type="SAM" id="Phobius"/>
    </source>
</evidence>
<dbReference type="EMBL" id="RCHS01000309">
    <property type="protein sequence ID" value="RMX59566.1"/>
    <property type="molecule type" value="Genomic_DNA"/>
</dbReference>
<evidence type="ECO:0008006" key="4">
    <source>
        <dbReference type="Google" id="ProtNLM"/>
    </source>
</evidence>
<name>A0A3M6V0U7_POCDA</name>
<feature type="transmembrane region" description="Helical" evidence="1">
    <location>
        <begin position="197"/>
        <end position="219"/>
    </location>
</feature>
<comment type="caution">
    <text evidence="2">The sequence shown here is derived from an EMBL/GenBank/DDBJ whole genome shotgun (WGS) entry which is preliminary data.</text>
</comment>
<reference evidence="2 3" key="1">
    <citation type="journal article" date="2018" name="Sci. Rep.">
        <title>Comparative analysis of the Pocillopora damicornis genome highlights role of immune system in coral evolution.</title>
        <authorList>
            <person name="Cunning R."/>
            <person name="Bay R.A."/>
            <person name="Gillette P."/>
            <person name="Baker A.C."/>
            <person name="Traylor-Knowles N."/>
        </authorList>
    </citation>
    <scope>NUCLEOTIDE SEQUENCE [LARGE SCALE GENOMIC DNA]</scope>
    <source>
        <strain evidence="2">RSMAS</strain>
        <tissue evidence="2">Whole animal</tissue>
    </source>
</reference>
<keyword evidence="1" id="KW-1133">Transmembrane helix</keyword>
<dbReference type="Gene3D" id="1.20.1070.10">
    <property type="entry name" value="Rhodopsin 7-helix transmembrane proteins"/>
    <property type="match status" value="1"/>
</dbReference>
<accession>A0A3M6V0U7</accession>
<keyword evidence="1" id="KW-0472">Membrane</keyword>
<protein>
    <recommendedName>
        <fullName evidence="4">G-protein coupled receptors family 1 profile domain-containing protein</fullName>
    </recommendedName>
</protein>
<organism evidence="2 3">
    <name type="scientific">Pocillopora damicornis</name>
    <name type="common">Cauliflower coral</name>
    <name type="synonym">Millepora damicornis</name>
    <dbReference type="NCBI Taxonomy" id="46731"/>
    <lineage>
        <taxon>Eukaryota</taxon>
        <taxon>Metazoa</taxon>
        <taxon>Cnidaria</taxon>
        <taxon>Anthozoa</taxon>
        <taxon>Hexacorallia</taxon>
        <taxon>Scleractinia</taxon>
        <taxon>Astrocoeniina</taxon>
        <taxon>Pocilloporidae</taxon>
        <taxon>Pocillopora</taxon>
    </lineage>
</organism>
<sequence>MSSLDLRAHDESVSYPGIQTSMCKILRLQKCLFMEVIQEKTRVTFISIVVTCTPNAIFSLVTCMSSEVLPHPFGFPCGSDLPTIFHSKSCDRADNSAQSSTPFKKLLIYSPCAWTTAVAYVFPHPRCNLHRSTPGFDSSYAIQHDCNNLQINTSNFPCFGFSHNHCHTKVLGKKHHEQQRSVQINTINLLKRRKSALTILLSQGLLLVFYFPMLVTVIAHQLHGYTIDITVAYNIAHTVCLVKSFLNSFVNCWRFREIRRVVMNTLRNN</sequence>
<proteinExistence type="predicted"/>
<keyword evidence="3" id="KW-1185">Reference proteome</keyword>
<evidence type="ECO:0000313" key="2">
    <source>
        <dbReference type="EMBL" id="RMX59566.1"/>
    </source>
</evidence>
<gene>
    <name evidence="2" type="ORF">pdam_00003636</name>
</gene>
<dbReference type="Proteomes" id="UP000275408">
    <property type="component" value="Unassembled WGS sequence"/>
</dbReference>
<feature type="transmembrane region" description="Helical" evidence="1">
    <location>
        <begin position="231"/>
        <end position="250"/>
    </location>
</feature>